<feature type="compositionally biased region" description="Low complexity" evidence="1">
    <location>
        <begin position="136"/>
        <end position="147"/>
    </location>
</feature>
<protein>
    <submittedName>
        <fullName evidence="2">Uncharacterized protein</fullName>
    </submittedName>
</protein>
<feature type="non-terminal residue" evidence="2">
    <location>
        <position position="1"/>
    </location>
</feature>
<evidence type="ECO:0000256" key="1">
    <source>
        <dbReference type="SAM" id="MobiDB-lite"/>
    </source>
</evidence>
<name>A0ABN9PBF8_9DINO</name>
<evidence type="ECO:0000313" key="2">
    <source>
        <dbReference type="EMBL" id="CAK0790171.1"/>
    </source>
</evidence>
<dbReference type="Proteomes" id="UP001189429">
    <property type="component" value="Unassembled WGS sequence"/>
</dbReference>
<accession>A0ABN9PBF8</accession>
<organism evidence="2 3">
    <name type="scientific">Prorocentrum cordatum</name>
    <dbReference type="NCBI Taxonomy" id="2364126"/>
    <lineage>
        <taxon>Eukaryota</taxon>
        <taxon>Sar</taxon>
        <taxon>Alveolata</taxon>
        <taxon>Dinophyceae</taxon>
        <taxon>Prorocentrales</taxon>
        <taxon>Prorocentraceae</taxon>
        <taxon>Prorocentrum</taxon>
    </lineage>
</organism>
<feature type="compositionally biased region" description="Low complexity" evidence="1">
    <location>
        <begin position="154"/>
        <end position="163"/>
    </location>
</feature>
<proteinExistence type="predicted"/>
<comment type="caution">
    <text evidence="2">The sequence shown here is derived from an EMBL/GenBank/DDBJ whole genome shotgun (WGS) entry which is preliminary data.</text>
</comment>
<evidence type="ECO:0000313" key="3">
    <source>
        <dbReference type="Proteomes" id="UP001189429"/>
    </source>
</evidence>
<reference evidence="2" key="1">
    <citation type="submission" date="2023-10" db="EMBL/GenBank/DDBJ databases">
        <authorList>
            <person name="Chen Y."/>
            <person name="Shah S."/>
            <person name="Dougan E. K."/>
            <person name="Thang M."/>
            <person name="Chan C."/>
        </authorList>
    </citation>
    <scope>NUCLEOTIDE SEQUENCE [LARGE SCALE GENOMIC DNA]</scope>
</reference>
<gene>
    <name evidence="2" type="ORF">PCOR1329_LOCUS1524</name>
</gene>
<sequence length="163" mass="17212">GLLLQPHQHLVGVRDPGVPQRSAVCRHRCAVDRCARRRCRRGPVAASGLGEHRVGLRDAARRGRPALRCPVRGGDPQHRRVRRAELVQHGLVLRSAGGGGQAAPARACAALHVARQGVQGAGRREHRVGIRGNPEAPRGASGRARLAGPGGARGSAASREVRL</sequence>
<feature type="non-terminal residue" evidence="2">
    <location>
        <position position="163"/>
    </location>
</feature>
<dbReference type="EMBL" id="CAUYUJ010000370">
    <property type="protein sequence ID" value="CAK0790171.1"/>
    <property type="molecule type" value="Genomic_DNA"/>
</dbReference>
<feature type="region of interest" description="Disordered" evidence="1">
    <location>
        <begin position="119"/>
        <end position="163"/>
    </location>
</feature>
<keyword evidence="3" id="KW-1185">Reference proteome</keyword>